<comment type="caution">
    <text evidence="8">The sequence shown here is derived from an EMBL/GenBank/DDBJ whole genome shotgun (WGS) entry which is preliminary data.</text>
</comment>
<keyword evidence="4 6" id="KW-1133">Transmembrane helix</keyword>
<gene>
    <name evidence="8" type="ORF">J2I47_20180</name>
</gene>
<dbReference type="AlphaFoldDB" id="A0A939GM00"/>
<protein>
    <submittedName>
        <fullName evidence="8">RDD family protein</fullName>
    </submittedName>
</protein>
<evidence type="ECO:0000256" key="6">
    <source>
        <dbReference type="SAM" id="Phobius"/>
    </source>
</evidence>
<keyword evidence="3 6" id="KW-0812">Transmembrane</keyword>
<dbReference type="RefSeq" id="WP_207366416.1">
    <property type="nucleotide sequence ID" value="NZ_JAFMYV010000011.1"/>
</dbReference>
<dbReference type="InterPro" id="IPR010432">
    <property type="entry name" value="RDD"/>
</dbReference>
<evidence type="ECO:0000256" key="4">
    <source>
        <dbReference type="ARBA" id="ARBA00022989"/>
    </source>
</evidence>
<feature type="transmembrane region" description="Helical" evidence="6">
    <location>
        <begin position="65"/>
        <end position="82"/>
    </location>
</feature>
<evidence type="ECO:0000313" key="9">
    <source>
        <dbReference type="Proteomes" id="UP000664034"/>
    </source>
</evidence>
<keyword evidence="2" id="KW-1003">Cell membrane</keyword>
<proteinExistence type="predicted"/>
<evidence type="ECO:0000256" key="1">
    <source>
        <dbReference type="ARBA" id="ARBA00004651"/>
    </source>
</evidence>
<dbReference type="Pfam" id="PF06271">
    <property type="entry name" value="RDD"/>
    <property type="match status" value="1"/>
</dbReference>
<sequence>MEISSTRNLLDPSELIEIEHIPASRGKRLATYLLDFVIWLFSLFVLVFIWAMFIEVTENDTLLNVIVYGSFVFYTTLFEWLLGQTPGKMITGTLVINEQGQPISFWQALGRSFARLIPFDALTYISRERPRGLHDKVSGTWVVNKITPSVFQGKDSLIDSTSHTAD</sequence>
<dbReference type="GO" id="GO:0005886">
    <property type="term" value="C:plasma membrane"/>
    <property type="evidence" value="ECO:0007669"/>
    <property type="project" value="UniProtKB-SubCell"/>
</dbReference>
<dbReference type="InterPro" id="IPR051791">
    <property type="entry name" value="Pra-immunoreactive"/>
</dbReference>
<dbReference type="Proteomes" id="UP000664034">
    <property type="component" value="Unassembled WGS sequence"/>
</dbReference>
<feature type="transmembrane region" description="Helical" evidence="6">
    <location>
        <begin position="32"/>
        <end position="53"/>
    </location>
</feature>
<feature type="domain" description="RDD" evidence="7">
    <location>
        <begin position="23"/>
        <end position="137"/>
    </location>
</feature>
<comment type="subcellular location">
    <subcellularLocation>
        <location evidence="1">Cell membrane</location>
        <topology evidence="1">Multi-pass membrane protein</topology>
    </subcellularLocation>
</comment>
<dbReference type="EMBL" id="JAFMYV010000011">
    <property type="protein sequence ID" value="MBO0938882.1"/>
    <property type="molecule type" value="Genomic_DNA"/>
</dbReference>
<reference evidence="8" key="1">
    <citation type="submission" date="2021-03" db="EMBL/GenBank/DDBJ databases">
        <title>Fibrella sp. HMF5335 genome sequencing and assembly.</title>
        <authorList>
            <person name="Kang H."/>
            <person name="Kim H."/>
            <person name="Bae S."/>
            <person name="Joh K."/>
        </authorList>
    </citation>
    <scope>NUCLEOTIDE SEQUENCE</scope>
    <source>
        <strain evidence="8">HMF5335</strain>
    </source>
</reference>
<organism evidence="8 9">
    <name type="scientific">Fibrella rubiginis</name>
    <dbReference type="NCBI Taxonomy" id="2817060"/>
    <lineage>
        <taxon>Bacteria</taxon>
        <taxon>Pseudomonadati</taxon>
        <taxon>Bacteroidota</taxon>
        <taxon>Cytophagia</taxon>
        <taxon>Cytophagales</taxon>
        <taxon>Spirosomataceae</taxon>
        <taxon>Fibrella</taxon>
    </lineage>
</organism>
<dbReference type="PANTHER" id="PTHR36115:SF4">
    <property type="entry name" value="MEMBRANE PROTEIN"/>
    <property type="match status" value="1"/>
</dbReference>
<evidence type="ECO:0000256" key="5">
    <source>
        <dbReference type="ARBA" id="ARBA00023136"/>
    </source>
</evidence>
<evidence type="ECO:0000256" key="3">
    <source>
        <dbReference type="ARBA" id="ARBA00022692"/>
    </source>
</evidence>
<name>A0A939GM00_9BACT</name>
<keyword evidence="5 6" id="KW-0472">Membrane</keyword>
<accession>A0A939GM00</accession>
<keyword evidence="9" id="KW-1185">Reference proteome</keyword>
<evidence type="ECO:0000256" key="2">
    <source>
        <dbReference type="ARBA" id="ARBA00022475"/>
    </source>
</evidence>
<evidence type="ECO:0000259" key="7">
    <source>
        <dbReference type="Pfam" id="PF06271"/>
    </source>
</evidence>
<evidence type="ECO:0000313" key="8">
    <source>
        <dbReference type="EMBL" id="MBO0938882.1"/>
    </source>
</evidence>
<dbReference type="PANTHER" id="PTHR36115">
    <property type="entry name" value="PROLINE-RICH ANTIGEN HOMOLOG-RELATED"/>
    <property type="match status" value="1"/>
</dbReference>